<evidence type="ECO:0000256" key="1">
    <source>
        <dbReference type="ARBA" id="ARBA00004251"/>
    </source>
</evidence>
<keyword evidence="11" id="KW-0418">Kinase</keyword>
<keyword evidence="3" id="KW-1003">Cell membrane</keyword>
<evidence type="ECO:0000256" key="4">
    <source>
        <dbReference type="ARBA" id="ARBA00022527"/>
    </source>
</evidence>
<keyword evidence="7 20" id="KW-0812">Transmembrane</keyword>
<dbReference type="CDD" id="cd00028">
    <property type="entry name" value="B_lectin"/>
    <property type="match status" value="1"/>
</dbReference>
<dbReference type="EC" id="2.7.11.1" evidence="2"/>
<organism evidence="24 25">
    <name type="scientific">Punica granatum</name>
    <name type="common">Pomegranate</name>
    <dbReference type="NCBI Taxonomy" id="22663"/>
    <lineage>
        <taxon>Eukaryota</taxon>
        <taxon>Viridiplantae</taxon>
        <taxon>Streptophyta</taxon>
        <taxon>Embryophyta</taxon>
        <taxon>Tracheophyta</taxon>
        <taxon>Spermatophyta</taxon>
        <taxon>Magnoliopsida</taxon>
        <taxon>eudicotyledons</taxon>
        <taxon>Gunneridae</taxon>
        <taxon>Pentapetalae</taxon>
        <taxon>rosids</taxon>
        <taxon>malvids</taxon>
        <taxon>Myrtales</taxon>
        <taxon>Lythraceae</taxon>
        <taxon>Punica</taxon>
    </lineage>
</organism>
<comment type="catalytic activity">
    <reaction evidence="19">
        <text>L-seryl-[protein] + ATP = O-phospho-L-seryl-[protein] + ADP + H(+)</text>
        <dbReference type="Rhea" id="RHEA:17989"/>
        <dbReference type="Rhea" id="RHEA-COMP:9863"/>
        <dbReference type="Rhea" id="RHEA-COMP:11604"/>
        <dbReference type="ChEBI" id="CHEBI:15378"/>
        <dbReference type="ChEBI" id="CHEBI:29999"/>
        <dbReference type="ChEBI" id="CHEBI:30616"/>
        <dbReference type="ChEBI" id="CHEBI:83421"/>
        <dbReference type="ChEBI" id="CHEBI:456216"/>
        <dbReference type="EC" id="2.7.11.1"/>
    </reaction>
</comment>
<keyword evidence="9" id="KW-0430">Lectin</keyword>
<evidence type="ECO:0000256" key="16">
    <source>
        <dbReference type="ARBA" id="ARBA00023170"/>
    </source>
</evidence>
<dbReference type="FunFam" id="2.90.10.10:FF:000009">
    <property type="entry name" value="Receptor-like serine/threonine-protein kinase SD1-8"/>
    <property type="match status" value="1"/>
</dbReference>
<feature type="domain" description="Protein kinase" evidence="21">
    <location>
        <begin position="521"/>
        <end position="583"/>
    </location>
</feature>
<keyword evidence="15" id="KW-1015">Disulfide bond</keyword>
<feature type="domain" description="Bulb-type lectin" evidence="22">
    <location>
        <begin position="34"/>
        <end position="149"/>
    </location>
</feature>
<feature type="transmembrane region" description="Helical" evidence="20">
    <location>
        <begin position="439"/>
        <end position="461"/>
    </location>
</feature>
<evidence type="ECO:0000256" key="13">
    <source>
        <dbReference type="ARBA" id="ARBA00022989"/>
    </source>
</evidence>
<evidence type="ECO:0000256" key="2">
    <source>
        <dbReference type="ARBA" id="ARBA00012513"/>
    </source>
</evidence>
<comment type="catalytic activity">
    <reaction evidence="18">
        <text>L-threonyl-[protein] + ATP = O-phospho-L-threonyl-[protein] + ADP + H(+)</text>
        <dbReference type="Rhea" id="RHEA:46608"/>
        <dbReference type="Rhea" id="RHEA-COMP:11060"/>
        <dbReference type="Rhea" id="RHEA-COMP:11605"/>
        <dbReference type="ChEBI" id="CHEBI:15378"/>
        <dbReference type="ChEBI" id="CHEBI:30013"/>
        <dbReference type="ChEBI" id="CHEBI:30616"/>
        <dbReference type="ChEBI" id="CHEBI:61977"/>
        <dbReference type="ChEBI" id="CHEBI:456216"/>
        <dbReference type="EC" id="2.7.11.1"/>
    </reaction>
</comment>
<keyword evidence="16" id="KW-0675">Receptor</keyword>
<evidence type="ECO:0000256" key="11">
    <source>
        <dbReference type="ARBA" id="ARBA00022777"/>
    </source>
</evidence>
<accession>A0A218X8E1</accession>
<dbReference type="EMBL" id="MTKT01002214">
    <property type="protein sequence ID" value="OWM81214.1"/>
    <property type="molecule type" value="Genomic_DNA"/>
</dbReference>
<dbReference type="GO" id="GO:0048544">
    <property type="term" value="P:recognition of pollen"/>
    <property type="evidence" value="ECO:0007669"/>
    <property type="project" value="InterPro"/>
</dbReference>
<keyword evidence="5" id="KW-0597">Phosphoprotein</keyword>
<evidence type="ECO:0000256" key="10">
    <source>
        <dbReference type="ARBA" id="ARBA00022741"/>
    </source>
</evidence>
<comment type="caution">
    <text evidence="24">The sequence shown here is derived from an EMBL/GenBank/DDBJ whole genome shotgun (WGS) entry which is preliminary data.</text>
</comment>
<evidence type="ECO:0000256" key="5">
    <source>
        <dbReference type="ARBA" id="ARBA00022553"/>
    </source>
</evidence>
<evidence type="ECO:0000256" key="8">
    <source>
        <dbReference type="ARBA" id="ARBA00022729"/>
    </source>
</evidence>
<dbReference type="SMART" id="SM00108">
    <property type="entry name" value="B_lectin"/>
    <property type="match status" value="1"/>
</dbReference>
<comment type="subcellular location">
    <subcellularLocation>
        <location evidence="1">Cell membrane</location>
        <topology evidence="1">Single-pass type I membrane protein</topology>
    </subcellularLocation>
</comment>
<reference evidence="25" key="1">
    <citation type="journal article" date="2017" name="Plant J.">
        <title>The pomegranate (Punica granatum L.) genome and the genomics of punicalagin biosynthesis.</title>
        <authorList>
            <person name="Qin G."/>
            <person name="Xu C."/>
            <person name="Ming R."/>
            <person name="Tang H."/>
            <person name="Guyot R."/>
            <person name="Kramer E.M."/>
            <person name="Hu Y."/>
            <person name="Yi X."/>
            <person name="Qi Y."/>
            <person name="Xu X."/>
            <person name="Gao Z."/>
            <person name="Pan H."/>
            <person name="Jian J."/>
            <person name="Tian Y."/>
            <person name="Yue Z."/>
            <person name="Xu Y."/>
        </authorList>
    </citation>
    <scope>NUCLEOTIDE SEQUENCE [LARGE SCALE GENOMIC DNA]</scope>
    <source>
        <strain evidence="25">cv. Dabenzi</strain>
    </source>
</reference>
<dbReference type="SMART" id="SM00473">
    <property type="entry name" value="PAN_AP"/>
    <property type="match status" value="1"/>
</dbReference>
<dbReference type="Pfam" id="PF01453">
    <property type="entry name" value="B_lectin"/>
    <property type="match status" value="1"/>
</dbReference>
<evidence type="ECO:0000256" key="18">
    <source>
        <dbReference type="ARBA" id="ARBA00047899"/>
    </source>
</evidence>
<evidence type="ECO:0000256" key="6">
    <source>
        <dbReference type="ARBA" id="ARBA00022679"/>
    </source>
</evidence>
<dbReference type="Pfam" id="PF00954">
    <property type="entry name" value="S_locus_glycop"/>
    <property type="match status" value="1"/>
</dbReference>
<evidence type="ECO:0000259" key="21">
    <source>
        <dbReference type="PROSITE" id="PS50011"/>
    </source>
</evidence>
<dbReference type="InterPro" id="IPR011009">
    <property type="entry name" value="Kinase-like_dom_sf"/>
</dbReference>
<keyword evidence="17" id="KW-0325">Glycoprotein</keyword>
<dbReference type="Gene3D" id="2.90.10.10">
    <property type="entry name" value="Bulb-type lectin domain"/>
    <property type="match status" value="1"/>
</dbReference>
<evidence type="ECO:0000256" key="20">
    <source>
        <dbReference type="SAM" id="Phobius"/>
    </source>
</evidence>
<dbReference type="GO" id="GO:0005524">
    <property type="term" value="F:ATP binding"/>
    <property type="evidence" value="ECO:0007669"/>
    <property type="project" value="UniProtKB-KW"/>
</dbReference>
<dbReference type="InterPro" id="IPR000719">
    <property type="entry name" value="Prot_kinase_dom"/>
</dbReference>
<keyword evidence="10" id="KW-0547">Nucleotide-binding</keyword>
<keyword evidence="14 20" id="KW-0472">Membrane</keyword>
<keyword evidence="13 20" id="KW-1133">Transmembrane helix</keyword>
<evidence type="ECO:0000256" key="7">
    <source>
        <dbReference type="ARBA" id="ARBA00022692"/>
    </source>
</evidence>
<dbReference type="GO" id="GO:0004674">
    <property type="term" value="F:protein serine/threonine kinase activity"/>
    <property type="evidence" value="ECO:0007669"/>
    <property type="project" value="UniProtKB-KW"/>
</dbReference>
<sequence length="583" mass="65126">MSCNLYLPMKLKIFAWKGQSNVLVPLHWMASASTDTITEGQSLNLSQTITSSNQVFELGLFDTVGTIYLGIWYKVEPKTVVWVANRDQPAADSSTKVTLRQGNLVILGNGFTYAVSKTSTTRKTIAVLLDSGNLVLRDGNATSDILWQSFDYPTDTMVPGMKLGTDKVTGKVWSLTAWENWQDPSRGILSLKLNPQRRDELVLTRGSKKYWSSGSWNGQIFPSLPEMKQNNMYNCSFVSTENMSYFTYSMHNTSIQSRLVINGTTEALQLLQREYEYVWSPLWSIPRDRCDDFTICGPFSSCMSYNRPYCKCFEGFTPLDSTSWGQGDTSRGCVRRTPLNCGQNGSLIIDGDRFLAMPNVVPPTNPVTISTTSSALCKALCLVNCSCYAYGYGDFGGCTWWNNDISNLTQLAGDDPNARRLYLRLAASEIRENQGDKKLVKIISAVTVSMLFLCLICFIYLRWTRRWKGKKKVTQDMPLFDVDMMSIAAHLTEHPANGKQKNSNWFPQFTLASTTSATDNFSQQNKLGEGGFGPVYKGVLPNGREVAVKQLSRQSSQGLQELRNETTLISSSTRILSESWGAA</sequence>
<evidence type="ECO:0000313" key="25">
    <source>
        <dbReference type="Proteomes" id="UP000197138"/>
    </source>
</evidence>
<dbReference type="Proteomes" id="UP000197138">
    <property type="component" value="Unassembled WGS sequence"/>
</dbReference>
<dbReference type="SUPFAM" id="SSF56112">
    <property type="entry name" value="Protein kinase-like (PK-like)"/>
    <property type="match status" value="1"/>
</dbReference>
<dbReference type="PANTHER" id="PTHR32444:SF247">
    <property type="entry name" value="OS01G0958200 PROTEIN"/>
    <property type="match status" value="1"/>
</dbReference>
<dbReference type="InterPro" id="IPR000858">
    <property type="entry name" value="S_locus_glycoprot_dom"/>
</dbReference>
<dbReference type="PROSITE" id="PS50011">
    <property type="entry name" value="PROTEIN_KINASE_DOM"/>
    <property type="match status" value="1"/>
</dbReference>
<dbReference type="Gene3D" id="3.30.200.20">
    <property type="entry name" value="Phosphorylase Kinase, domain 1"/>
    <property type="match status" value="1"/>
</dbReference>
<keyword evidence="8" id="KW-0732">Signal</keyword>
<keyword evidence="6" id="KW-0808">Transferase</keyword>
<evidence type="ECO:0000256" key="14">
    <source>
        <dbReference type="ARBA" id="ARBA00023136"/>
    </source>
</evidence>
<gene>
    <name evidence="24" type="ORF">CDL15_Pgr007245</name>
</gene>
<evidence type="ECO:0000259" key="22">
    <source>
        <dbReference type="PROSITE" id="PS50927"/>
    </source>
</evidence>
<dbReference type="PROSITE" id="PS50948">
    <property type="entry name" value="PAN"/>
    <property type="match status" value="1"/>
</dbReference>
<dbReference type="PANTHER" id="PTHR32444">
    <property type="entry name" value="BULB-TYPE LECTIN DOMAIN-CONTAINING PROTEIN"/>
    <property type="match status" value="1"/>
</dbReference>
<evidence type="ECO:0000259" key="23">
    <source>
        <dbReference type="PROSITE" id="PS50948"/>
    </source>
</evidence>
<dbReference type="GO" id="GO:0030246">
    <property type="term" value="F:carbohydrate binding"/>
    <property type="evidence" value="ECO:0007669"/>
    <property type="project" value="UniProtKB-KW"/>
</dbReference>
<dbReference type="InterPro" id="IPR036426">
    <property type="entry name" value="Bulb-type_lectin_dom_sf"/>
</dbReference>
<protein>
    <recommendedName>
        <fullName evidence="2">non-specific serine/threonine protein kinase</fullName>
        <ecNumber evidence="2">2.7.11.1</ecNumber>
    </recommendedName>
</protein>
<evidence type="ECO:0000256" key="3">
    <source>
        <dbReference type="ARBA" id="ARBA00022475"/>
    </source>
</evidence>
<dbReference type="InterPro" id="IPR003609">
    <property type="entry name" value="Pan_app"/>
</dbReference>
<feature type="domain" description="Apple" evidence="23">
    <location>
        <begin position="341"/>
        <end position="426"/>
    </location>
</feature>
<dbReference type="PROSITE" id="PS50927">
    <property type="entry name" value="BULB_LECTIN"/>
    <property type="match status" value="1"/>
</dbReference>
<evidence type="ECO:0000256" key="9">
    <source>
        <dbReference type="ARBA" id="ARBA00022734"/>
    </source>
</evidence>
<evidence type="ECO:0000256" key="19">
    <source>
        <dbReference type="ARBA" id="ARBA00048679"/>
    </source>
</evidence>
<evidence type="ECO:0000256" key="17">
    <source>
        <dbReference type="ARBA" id="ARBA00023180"/>
    </source>
</evidence>
<dbReference type="Pfam" id="PF08276">
    <property type="entry name" value="PAN_2"/>
    <property type="match status" value="1"/>
</dbReference>
<dbReference type="InterPro" id="IPR001480">
    <property type="entry name" value="Bulb-type_lectin_dom"/>
</dbReference>
<dbReference type="AlphaFoldDB" id="A0A218X8E1"/>
<keyword evidence="12" id="KW-0067">ATP-binding</keyword>
<proteinExistence type="predicted"/>
<dbReference type="SUPFAM" id="SSF51110">
    <property type="entry name" value="alpha-D-mannose-specific plant lectins"/>
    <property type="match status" value="1"/>
</dbReference>
<dbReference type="CDD" id="cd01098">
    <property type="entry name" value="PAN_AP_plant"/>
    <property type="match status" value="1"/>
</dbReference>
<evidence type="ECO:0000256" key="12">
    <source>
        <dbReference type="ARBA" id="ARBA00022840"/>
    </source>
</evidence>
<evidence type="ECO:0000256" key="15">
    <source>
        <dbReference type="ARBA" id="ARBA00023157"/>
    </source>
</evidence>
<dbReference type="GO" id="GO:0005886">
    <property type="term" value="C:plasma membrane"/>
    <property type="evidence" value="ECO:0007669"/>
    <property type="project" value="UniProtKB-SubCell"/>
</dbReference>
<evidence type="ECO:0000313" key="24">
    <source>
        <dbReference type="EMBL" id="OWM81214.1"/>
    </source>
</evidence>
<keyword evidence="4" id="KW-0723">Serine/threonine-protein kinase</keyword>
<name>A0A218X8E1_PUNGR</name>